<feature type="domain" description="RRM" evidence="2">
    <location>
        <begin position="5"/>
        <end position="80"/>
    </location>
</feature>
<reference evidence="4" key="1">
    <citation type="submission" date="2023-07" db="EMBL/GenBank/DDBJ databases">
        <title>A draft genome of Kazachstania heterogenica Y-27499.</title>
        <authorList>
            <person name="Donic C."/>
            <person name="Kralova J.S."/>
            <person name="Fidel L."/>
            <person name="Ben-Dor S."/>
            <person name="Jung S."/>
        </authorList>
    </citation>
    <scope>NUCLEOTIDE SEQUENCE [LARGE SCALE GENOMIC DNA]</scope>
    <source>
        <strain evidence="4">Y27499</strain>
    </source>
</reference>
<organism evidence="3 4">
    <name type="scientific">Arxiozyma heterogenica</name>
    <dbReference type="NCBI Taxonomy" id="278026"/>
    <lineage>
        <taxon>Eukaryota</taxon>
        <taxon>Fungi</taxon>
        <taxon>Dikarya</taxon>
        <taxon>Ascomycota</taxon>
        <taxon>Saccharomycotina</taxon>
        <taxon>Saccharomycetes</taxon>
        <taxon>Saccharomycetales</taxon>
        <taxon>Saccharomycetaceae</taxon>
        <taxon>Arxiozyma</taxon>
    </lineage>
</organism>
<dbReference type="GO" id="GO:0003723">
    <property type="term" value="F:RNA binding"/>
    <property type="evidence" value="ECO:0007669"/>
    <property type="project" value="UniProtKB-UniRule"/>
</dbReference>
<accession>A0AAN7WTC2</accession>
<name>A0AAN7WTC2_9SACH</name>
<dbReference type="EMBL" id="JAWIZZ010000041">
    <property type="protein sequence ID" value="KAK5780493.1"/>
    <property type="molecule type" value="Genomic_DNA"/>
</dbReference>
<keyword evidence="4" id="KW-1185">Reference proteome</keyword>
<dbReference type="Pfam" id="PF13893">
    <property type="entry name" value="RRM_5"/>
    <property type="match status" value="1"/>
</dbReference>
<dbReference type="Proteomes" id="UP001306508">
    <property type="component" value="Unassembled WGS sequence"/>
</dbReference>
<dbReference type="SUPFAM" id="SSF54928">
    <property type="entry name" value="RNA-binding domain, RBD"/>
    <property type="match status" value="1"/>
</dbReference>
<dbReference type="InterPro" id="IPR035979">
    <property type="entry name" value="RBD_domain_sf"/>
</dbReference>
<evidence type="ECO:0000259" key="2">
    <source>
        <dbReference type="PROSITE" id="PS50102"/>
    </source>
</evidence>
<dbReference type="Gene3D" id="3.30.70.330">
    <property type="match status" value="1"/>
</dbReference>
<evidence type="ECO:0000313" key="4">
    <source>
        <dbReference type="Proteomes" id="UP001306508"/>
    </source>
</evidence>
<gene>
    <name evidence="3" type="ORF">RI543_002252</name>
</gene>
<evidence type="ECO:0000256" key="1">
    <source>
        <dbReference type="PROSITE-ProRule" id="PRU00176"/>
    </source>
</evidence>
<keyword evidence="1" id="KW-0694">RNA-binding</keyword>
<sequence>MSSTCYVRCSGLHLSNNKLRENLYLLFSEYGEVIKITIQSGKDTLAWVAMSDEQEAQLASYSLNNTRFFNQVLSVQLSNKNTKNII</sequence>
<dbReference type="InterPro" id="IPR000504">
    <property type="entry name" value="RRM_dom"/>
</dbReference>
<dbReference type="PROSITE" id="PS50102">
    <property type="entry name" value="RRM"/>
    <property type="match status" value="1"/>
</dbReference>
<dbReference type="AlphaFoldDB" id="A0AAN7WTC2"/>
<protein>
    <recommendedName>
        <fullName evidence="2">RRM domain-containing protein</fullName>
    </recommendedName>
</protein>
<comment type="caution">
    <text evidence="3">The sequence shown here is derived from an EMBL/GenBank/DDBJ whole genome shotgun (WGS) entry which is preliminary data.</text>
</comment>
<dbReference type="InterPro" id="IPR012677">
    <property type="entry name" value="Nucleotide-bd_a/b_plait_sf"/>
</dbReference>
<evidence type="ECO:0000313" key="3">
    <source>
        <dbReference type="EMBL" id="KAK5780493.1"/>
    </source>
</evidence>
<proteinExistence type="predicted"/>